<sequence length="46" mass="5116">MGAPCVSRRSTPDPKTSESPGCKARGSLVRSSHDDERERPHQRHCL</sequence>
<accession>M4W8G5</accession>
<organism evidence="2 3">
    <name type="scientific">Mycobacterium phage FF47</name>
    <dbReference type="NCBI Taxonomy" id="1305710"/>
    <lineage>
        <taxon>Viruses</taxon>
        <taxon>Duplodnaviria</taxon>
        <taxon>Heunggongvirae</taxon>
        <taxon>Uroviricota</taxon>
        <taxon>Caudoviricetes</taxon>
        <taxon>Mapvirus</taxon>
        <taxon>Mapvirus Ff47</taxon>
    </lineage>
</organism>
<dbReference type="KEGG" id="vg:15302077"/>
<protein>
    <submittedName>
        <fullName evidence="2">Uncharacterized protein</fullName>
    </submittedName>
</protein>
<reference evidence="2 3" key="1">
    <citation type="journal article" date="2014" name="Arch. Virol.">
        <title>Isolation and characterization of a novel bacteriophage against Mycobacterium avium subspecies paratuberculosis.</title>
        <authorList>
            <person name="Basra S."/>
            <person name="Anany H."/>
            <person name="Brovko L."/>
            <person name="Kropinski A.M."/>
            <person name="Griffiths M.W."/>
        </authorList>
    </citation>
    <scope>NUCLEOTIDE SEQUENCE [LARGE SCALE GENOMIC DNA]</scope>
</reference>
<proteinExistence type="predicted"/>
<gene>
    <name evidence="2" type="ORF">FF47_34A</name>
</gene>
<evidence type="ECO:0000313" key="3">
    <source>
        <dbReference type="Proteomes" id="UP000012168"/>
    </source>
</evidence>
<dbReference type="GeneID" id="15302077"/>
<name>M4W8G5_9CAUD</name>
<dbReference type="Proteomes" id="UP000012168">
    <property type="component" value="Segment"/>
</dbReference>
<keyword evidence="3" id="KW-1185">Reference proteome</keyword>
<feature type="region of interest" description="Disordered" evidence="1">
    <location>
        <begin position="1"/>
        <end position="46"/>
    </location>
</feature>
<dbReference type="EMBL" id="JX901189">
    <property type="protein sequence ID" value="AGI12303.1"/>
    <property type="molecule type" value="Genomic_DNA"/>
</dbReference>
<evidence type="ECO:0000313" key="2">
    <source>
        <dbReference type="EMBL" id="AGI12303.1"/>
    </source>
</evidence>
<dbReference type="RefSeq" id="YP_007869960.1">
    <property type="nucleotide sequence ID" value="NC_021063.1"/>
</dbReference>
<evidence type="ECO:0000256" key="1">
    <source>
        <dbReference type="SAM" id="MobiDB-lite"/>
    </source>
</evidence>